<dbReference type="Pfam" id="PF08528">
    <property type="entry name" value="Whi5"/>
    <property type="match status" value="1"/>
</dbReference>
<dbReference type="EMBL" id="MU863963">
    <property type="protein sequence ID" value="KAK4197436.1"/>
    <property type="molecule type" value="Genomic_DNA"/>
</dbReference>
<keyword evidence="7" id="KW-0804">Transcription</keyword>
<feature type="compositionally biased region" description="Low complexity" evidence="9">
    <location>
        <begin position="105"/>
        <end position="119"/>
    </location>
</feature>
<evidence type="ECO:0000256" key="3">
    <source>
        <dbReference type="ARBA" id="ARBA00006922"/>
    </source>
</evidence>
<reference evidence="10" key="1">
    <citation type="journal article" date="2023" name="Mol. Phylogenet. Evol.">
        <title>Genome-scale phylogeny and comparative genomics of the fungal order Sordariales.</title>
        <authorList>
            <person name="Hensen N."/>
            <person name="Bonometti L."/>
            <person name="Westerberg I."/>
            <person name="Brannstrom I.O."/>
            <person name="Guillou S."/>
            <person name="Cros-Aarteil S."/>
            <person name="Calhoun S."/>
            <person name="Haridas S."/>
            <person name="Kuo A."/>
            <person name="Mondo S."/>
            <person name="Pangilinan J."/>
            <person name="Riley R."/>
            <person name="LaButti K."/>
            <person name="Andreopoulos B."/>
            <person name="Lipzen A."/>
            <person name="Chen C."/>
            <person name="Yan M."/>
            <person name="Daum C."/>
            <person name="Ng V."/>
            <person name="Clum A."/>
            <person name="Steindorff A."/>
            <person name="Ohm R.A."/>
            <person name="Martin F."/>
            <person name="Silar P."/>
            <person name="Natvig D.O."/>
            <person name="Lalanne C."/>
            <person name="Gautier V."/>
            <person name="Ament-Velasquez S.L."/>
            <person name="Kruys A."/>
            <person name="Hutchinson M.I."/>
            <person name="Powell A.J."/>
            <person name="Barry K."/>
            <person name="Miller A.N."/>
            <person name="Grigoriev I.V."/>
            <person name="Debuchy R."/>
            <person name="Gladieux P."/>
            <person name="Hiltunen Thoren M."/>
            <person name="Johannesson H."/>
        </authorList>
    </citation>
    <scope>NUCLEOTIDE SEQUENCE</scope>
    <source>
        <strain evidence="10">CBS 315.58</strain>
    </source>
</reference>
<dbReference type="InterPro" id="IPR013734">
    <property type="entry name" value="TF_Nrm1/Whi5"/>
</dbReference>
<feature type="compositionally biased region" description="Acidic residues" evidence="9">
    <location>
        <begin position="307"/>
        <end position="321"/>
    </location>
</feature>
<feature type="region of interest" description="Disordered" evidence="9">
    <location>
        <begin position="149"/>
        <end position="168"/>
    </location>
</feature>
<feature type="region of interest" description="Disordered" evidence="9">
    <location>
        <begin position="302"/>
        <end position="348"/>
    </location>
</feature>
<evidence type="ECO:0000313" key="11">
    <source>
        <dbReference type="Proteomes" id="UP001303160"/>
    </source>
</evidence>
<dbReference type="GO" id="GO:0005634">
    <property type="term" value="C:nucleus"/>
    <property type="evidence" value="ECO:0007669"/>
    <property type="project" value="UniProtKB-SubCell"/>
</dbReference>
<gene>
    <name evidence="10" type="ORF">QBC40DRAFT_267613</name>
</gene>
<organism evidence="10 11">
    <name type="scientific">Triangularia verruculosa</name>
    <dbReference type="NCBI Taxonomy" id="2587418"/>
    <lineage>
        <taxon>Eukaryota</taxon>
        <taxon>Fungi</taxon>
        <taxon>Dikarya</taxon>
        <taxon>Ascomycota</taxon>
        <taxon>Pezizomycotina</taxon>
        <taxon>Sordariomycetes</taxon>
        <taxon>Sordariomycetidae</taxon>
        <taxon>Sordariales</taxon>
        <taxon>Podosporaceae</taxon>
        <taxon>Triangularia</taxon>
    </lineage>
</organism>
<name>A0AAN7AQJ2_9PEZI</name>
<accession>A0AAN7AQJ2</accession>
<sequence>MDSSTTPLRVPLGSLDPNTTNTNTNASSSPVKKVMMHSPLQKSGEKGMMMVQTRTPPETERKRGLGMGVEASSPTASRVVAAATTTLVPVQEEGKEERVVKKPRLSYSRSPSPSPAKSLVFSSPPITAQNSLEIDDISQDATTLTIPDVPATLPVPVPTPMQTTTTRQRLTREQARQKAEILRLRLGLADYKVKTGQTDVSLDQLEKRQMLRQWGQQAQTQPQTQTHPGYQQQRNRQCYSREMPPPRQVPHQRRSLSAAGWGEGLWEVMRRREEQGGEGEGEGRVVRHGREVREGGEVRYERVRVEEGEETEEEEGEEGEMELPRLPREDGDRRGAVSGLLSLSLARG</sequence>
<feature type="region of interest" description="Disordered" evidence="9">
    <location>
        <begin position="92"/>
        <end position="122"/>
    </location>
</feature>
<feature type="region of interest" description="Disordered" evidence="9">
    <location>
        <begin position="1"/>
        <end position="77"/>
    </location>
</feature>
<evidence type="ECO:0000256" key="5">
    <source>
        <dbReference type="ARBA" id="ARBA00022491"/>
    </source>
</evidence>
<feature type="compositionally biased region" description="Low complexity" evidence="9">
    <location>
        <begin position="336"/>
        <end position="348"/>
    </location>
</feature>
<keyword evidence="4" id="KW-0963">Cytoplasm</keyword>
<evidence type="ECO:0000256" key="6">
    <source>
        <dbReference type="ARBA" id="ARBA00023015"/>
    </source>
</evidence>
<evidence type="ECO:0000256" key="1">
    <source>
        <dbReference type="ARBA" id="ARBA00004123"/>
    </source>
</evidence>
<feature type="compositionally biased region" description="Low complexity" evidence="9">
    <location>
        <begin position="213"/>
        <end position="233"/>
    </location>
</feature>
<dbReference type="AlphaFoldDB" id="A0AAN7AQJ2"/>
<evidence type="ECO:0000256" key="2">
    <source>
        <dbReference type="ARBA" id="ARBA00004496"/>
    </source>
</evidence>
<keyword evidence="6" id="KW-0805">Transcription regulation</keyword>
<proteinExistence type="inferred from homology"/>
<evidence type="ECO:0000313" key="10">
    <source>
        <dbReference type="EMBL" id="KAK4197436.1"/>
    </source>
</evidence>
<evidence type="ECO:0000256" key="9">
    <source>
        <dbReference type="SAM" id="MobiDB-lite"/>
    </source>
</evidence>
<comment type="subcellular location">
    <subcellularLocation>
        <location evidence="2">Cytoplasm</location>
    </subcellularLocation>
    <subcellularLocation>
        <location evidence="1">Nucleus</location>
    </subcellularLocation>
</comment>
<feature type="region of interest" description="Disordered" evidence="9">
    <location>
        <begin position="213"/>
        <end position="258"/>
    </location>
</feature>
<evidence type="ECO:0000256" key="7">
    <source>
        <dbReference type="ARBA" id="ARBA00023163"/>
    </source>
</evidence>
<feature type="compositionally biased region" description="Basic and acidic residues" evidence="9">
    <location>
        <begin position="322"/>
        <end position="335"/>
    </location>
</feature>
<comment type="similarity">
    <text evidence="3">Belongs to the WHI5/NRM1 family.</text>
</comment>
<protein>
    <submittedName>
        <fullName evidence="10">Uncharacterized protein</fullName>
    </submittedName>
</protein>
<keyword evidence="11" id="KW-1185">Reference proteome</keyword>
<keyword evidence="8" id="KW-0539">Nucleus</keyword>
<evidence type="ECO:0000256" key="4">
    <source>
        <dbReference type="ARBA" id="ARBA00022490"/>
    </source>
</evidence>
<dbReference type="Proteomes" id="UP001303160">
    <property type="component" value="Unassembled WGS sequence"/>
</dbReference>
<dbReference type="GO" id="GO:0005737">
    <property type="term" value="C:cytoplasm"/>
    <property type="evidence" value="ECO:0007669"/>
    <property type="project" value="UniProtKB-SubCell"/>
</dbReference>
<evidence type="ECO:0000256" key="8">
    <source>
        <dbReference type="ARBA" id="ARBA00023242"/>
    </source>
</evidence>
<reference evidence="10" key="2">
    <citation type="submission" date="2023-05" db="EMBL/GenBank/DDBJ databases">
        <authorList>
            <consortium name="Lawrence Berkeley National Laboratory"/>
            <person name="Steindorff A."/>
            <person name="Hensen N."/>
            <person name="Bonometti L."/>
            <person name="Westerberg I."/>
            <person name="Brannstrom I.O."/>
            <person name="Guillou S."/>
            <person name="Cros-Aarteil S."/>
            <person name="Calhoun S."/>
            <person name="Haridas S."/>
            <person name="Kuo A."/>
            <person name="Mondo S."/>
            <person name="Pangilinan J."/>
            <person name="Riley R."/>
            <person name="Labutti K."/>
            <person name="Andreopoulos B."/>
            <person name="Lipzen A."/>
            <person name="Chen C."/>
            <person name="Yanf M."/>
            <person name="Daum C."/>
            <person name="Ng V."/>
            <person name="Clum A."/>
            <person name="Ohm R."/>
            <person name="Martin F."/>
            <person name="Silar P."/>
            <person name="Natvig D."/>
            <person name="Lalanne C."/>
            <person name="Gautier V."/>
            <person name="Ament-Velasquez S.L."/>
            <person name="Kruys A."/>
            <person name="Hutchinson M.I."/>
            <person name="Powell A.J."/>
            <person name="Barry K."/>
            <person name="Miller A.N."/>
            <person name="Grigoriev I.V."/>
            <person name="Debuchy R."/>
            <person name="Gladieux P."/>
            <person name="Thoren M.H."/>
            <person name="Johannesson H."/>
        </authorList>
    </citation>
    <scope>NUCLEOTIDE SEQUENCE</scope>
    <source>
        <strain evidence="10">CBS 315.58</strain>
    </source>
</reference>
<keyword evidence="5" id="KW-0678">Repressor</keyword>
<comment type="caution">
    <text evidence="10">The sequence shown here is derived from an EMBL/GenBank/DDBJ whole genome shotgun (WGS) entry which is preliminary data.</text>
</comment>